<evidence type="ECO:0000313" key="8">
    <source>
        <dbReference type="EMBL" id="CAF4267964.1"/>
    </source>
</evidence>
<keyword evidence="4" id="KW-0560">Oxidoreductase</keyword>
<dbReference type="AlphaFoldDB" id="A0A8S2T521"/>
<keyword evidence="3" id="KW-0223">Dioxygenase</keyword>
<dbReference type="EMBL" id="CAJNOK010031843">
    <property type="protein sequence ID" value="CAF1477046.1"/>
    <property type="molecule type" value="Genomic_DNA"/>
</dbReference>
<evidence type="ECO:0000256" key="1">
    <source>
        <dbReference type="ARBA" id="ARBA00005896"/>
    </source>
</evidence>
<keyword evidence="5" id="KW-0408">Iron</keyword>
<proteinExistence type="inferred from homology"/>
<name>A0A8S2T521_9BILA</name>
<dbReference type="Gene3D" id="3.60.130.10">
    <property type="entry name" value="Clavaminate synthase-like"/>
    <property type="match status" value="1"/>
</dbReference>
<dbReference type="SUPFAM" id="SSF51197">
    <property type="entry name" value="Clavaminate synthase-like"/>
    <property type="match status" value="1"/>
</dbReference>
<dbReference type="PANTHER" id="PTHR30468:SF1">
    <property type="entry name" value="ALPHA-KETOGLUTARATE-DEPENDENT SULFONATE DIOXYGENASE"/>
    <property type="match status" value="1"/>
</dbReference>
<dbReference type="GO" id="GO:0046872">
    <property type="term" value="F:metal ion binding"/>
    <property type="evidence" value="ECO:0007669"/>
    <property type="project" value="UniProtKB-KW"/>
</dbReference>
<feature type="non-terminal residue" evidence="8">
    <location>
        <position position="1"/>
    </location>
</feature>
<feature type="domain" description="TauD/TfdA-like" evidence="6">
    <location>
        <begin position="24"/>
        <end position="286"/>
    </location>
</feature>
<dbReference type="EMBL" id="CAJOBA010053748">
    <property type="protein sequence ID" value="CAF4267964.1"/>
    <property type="molecule type" value="Genomic_DNA"/>
</dbReference>
<evidence type="ECO:0000256" key="5">
    <source>
        <dbReference type="ARBA" id="ARBA00023004"/>
    </source>
</evidence>
<comment type="similarity">
    <text evidence="1">Belongs to the TfdA dioxygenase family.</text>
</comment>
<evidence type="ECO:0000313" key="7">
    <source>
        <dbReference type="EMBL" id="CAF1477046.1"/>
    </source>
</evidence>
<organism evidence="8 9">
    <name type="scientific">Didymodactylos carnosus</name>
    <dbReference type="NCBI Taxonomy" id="1234261"/>
    <lineage>
        <taxon>Eukaryota</taxon>
        <taxon>Metazoa</taxon>
        <taxon>Spiralia</taxon>
        <taxon>Gnathifera</taxon>
        <taxon>Rotifera</taxon>
        <taxon>Eurotatoria</taxon>
        <taxon>Bdelloidea</taxon>
        <taxon>Philodinida</taxon>
        <taxon>Philodinidae</taxon>
        <taxon>Didymodactylos</taxon>
    </lineage>
</organism>
<evidence type="ECO:0000256" key="2">
    <source>
        <dbReference type="ARBA" id="ARBA00022723"/>
    </source>
</evidence>
<keyword evidence="2" id="KW-0479">Metal-binding</keyword>
<dbReference type="GO" id="GO:0005737">
    <property type="term" value="C:cytoplasm"/>
    <property type="evidence" value="ECO:0007669"/>
    <property type="project" value="TreeGrafter"/>
</dbReference>
<evidence type="ECO:0000256" key="4">
    <source>
        <dbReference type="ARBA" id="ARBA00023002"/>
    </source>
</evidence>
<dbReference type="GO" id="GO:0006790">
    <property type="term" value="P:sulfur compound metabolic process"/>
    <property type="evidence" value="ECO:0007669"/>
    <property type="project" value="TreeGrafter"/>
</dbReference>
<accession>A0A8S2T521</accession>
<dbReference type="Proteomes" id="UP000682733">
    <property type="component" value="Unassembled WGS sequence"/>
</dbReference>
<dbReference type="InterPro" id="IPR051323">
    <property type="entry name" value="AtsK-like"/>
</dbReference>
<dbReference type="Proteomes" id="UP000677228">
    <property type="component" value="Unassembled WGS sequence"/>
</dbReference>
<sequence>VLVMNLNQSEQEEISTDTNELNIEVLVPAIGAIIHDIDLSNSLDKSRIIQQIEQALIKHQVIFFRDQHLTPTQHRDFARLFGNLHIHPFFAHIQDMPEITVLENGPELKPGNDHWHTDITFTENPALGCVLYARKIPAVGGDTLWSSMYSAYDALSLPMKNFLSTLSAQHSYAKAFTYANMPDAKEKLDKAKQELPPVIHPVIRTHPITKRKALFVNVTFTTRIVGLSDIEGDMLLNYLFGLVGKPEHTVRWRWKENDIAFWDNRSTQHYATGDYWPGRRRVERATIIGDRPF</sequence>
<gene>
    <name evidence="7" type="ORF">OVA965_LOCUS35901</name>
    <name evidence="8" type="ORF">TMI583_LOCUS36881</name>
</gene>
<comment type="caution">
    <text evidence="8">The sequence shown here is derived from an EMBL/GenBank/DDBJ whole genome shotgun (WGS) entry which is preliminary data.</text>
</comment>
<evidence type="ECO:0000259" key="6">
    <source>
        <dbReference type="Pfam" id="PF02668"/>
    </source>
</evidence>
<protein>
    <recommendedName>
        <fullName evidence="6">TauD/TfdA-like domain-containing protein</fullName>
    </recommendedName>
</protein>
<reference evidence="8" key="1">
    <citation type="submission" date="2021-02" db="EMBL/GenBank/DDBJ databases">
        <authorList>
            <person name="Nowell W R."/>
        </authorList>
    </citation>
    <scope>NUCLEOTIDE SEQUENCE</scope>
</reference>
<dbReference type="PANTHER" id="PTHR30468">
    <property type="entry name" value="ALPHA-KETOGLUTARATE-DEPENDENT SULFONATE DIOXYGENASE"/>
    <property type="match status" value="1"/>
</dbReference>
<dbReference type="GO" id="GO:0016706">
    <property type="term" value="F:2-oxoglutarate-dependent dioxygenase activity"/>
    <property type="evidence" value="ECO:0007669"/>
    <property type="project" value="TreeGrafter"/>
</dbReference>
<dbReference type="Pfam" id="PF02668">
    <property type="entry name" value="TauD"/>
    <property type="match status" value="1"/>
</dbReference>
<evidence type="ECO:0000313" key="9">
    <source>
        <dbReference type="Proteomes" id="UP000682733"/>
    </source>
</evidence>
<dbReference type="InterPro" id="IPR042098">
    <property type="entry name" value="TauD-like_sf"/>
</dbReference>
<evidence type="ECO:0000256" key="3">
    <source>
        <dbReference type="ARBA" id="ARBA00022964"/>
    </source>
</evidence>
<dbReference type="InterPro" id="IPR003819">
    <property type="entry name" value="TauD/TfdA-like"/>
</dbReference>
<dbReference type="NCBIfam" id="NF007104">
    <property type="entry name" value="PRK09553.1"/>
    <property type="match status" value="1"/>
</dbReference>